<feature type="domain" description="ATP synthase epsilon subunit C-terminal" evidence="11">
    <location>
        <begin position="88"/>
        <end position="130"/>
    </location>
</feature>
<proteinExistence type="inferred from homology"/>
<dbReference type="HAMAP" id="MF_00530">
    <property type="entry name" value="ATP_synth_epsil_bac"/>
    <property type="match status" value="1"/>
</dbReference>
<keyword evidence="5 9" id="KW-0406">Ion transport</keyword>
<dbReference type="GO" id="GO:0045259">
    <property type="term" value="C:proton-transporting ATP synthase complex"/>
    <property type="evidence" value="ECO:0007669"/>
    <property type="project" value="UniProtKB-KW"/>
</dbReference>
<evidence type="ECO:0000256" key="6">
    <source>
        <dbReference type="ARBA" id="ARBA00023136"/>
    </source>
</evidence>
<feature type="domain" description="ATP synthase F1 complex delta/epsilon subunit N-terminal" evidence="12">
    <location>
        <begin position="7"/>
        <end position="84"/>
    </location>
</feature>
<sequence>MPNTFLLKIVTPSNDVYNNQVEKIFLKNSNGNLEILANHADIITNIVPCIVEFTDDKGKNQKVFVSKGIASMSKNELIICSDSAEFSENIDLERAEKAKERAEKRLFSGNNYDEKRAELALMRANQRIKLKKL</sequence>
<name>A0A1I1I9L5_9CLOT</name>
<dbReference type="SUPFAM" id="SSF51344">
    <property type="entry name" value="Epsilon subunit of F1F0-ATP synthase N-terminal domain"/>
    <property type="match status" value="1"/>
</dbReference>
<dbReference type="GO" id="GO:0005524">
    <property type="term" value="F:ATP binding"/>
    <property type="evidence" value="ECO:0007669"/>
    <property type="project" value="UniProtKB-UniRule"/>
</dbReference>
<dbReference type="PANTHER" id="PTHR13822">
    <property type="entry name" value="ATP SYNTHASE DELTA/EPSILON CHAIN"/>
    <property type="match status" value="1"/>
</dbReference>
<dbReference type="STRING" id="119641.SAMN05421842_102195"/>
<evidence type="ECO:0000256" key="5">
    <source>
        <dbReference type="ARBA" id="ARBA00023065"/>
    </source>
</evidence>
<evidence type="ECO:0000256" key="3">
    <source>
        <dbReference type="ARBA" id="ARBA00022448"/>
    </source>
</evidence>
<keyword evidence="4 9" id="KW-1003">Cell membrane</keyword>
<dbReference type="OrthoDB" id="9804110at2"/>
<dbReference type="Pfam" id="PF02823">
    <property type="entry name" value="ATP-synt_DE_N"/>
    <property type="match status" value="1"/>
</dbReference>
<evidence type="ECO:0000313" key="14">
    <source>
        <dbReference type="Proteomes" id="UP000199263"/>
    </source>
</evidence>
<evidence type="ECO:0000256" key="7">
    <source>
        <dbReference type="ARBA" id="ARBA00023196"/>
    </source>
</evidence>
<dbReference type="Gene3D" id="1.20.5.440">
    <property type="entry name" value="ATP synthase delta/epsilon subunit, C-terminal domain"/>
    <property type="match status" value="1"/>
</dbReference>
<evidence type="ECO:0000256" key="9">
    <source>
        <dbReference type="HAMAP-Rule" id="MF_00530"/>
    </source>
</evidence>
<comment type="similarity">
    <text evidence="2 9 10">Belongs to the ATPase epsilon chain family.</text>
</comment>
<gene>
    <name evidence="9" type="primary">atpC</name>
    <name evidence="13" type="ORF">SAMN05421842_102195</name>
</gene>
<dbReference type="GO" id="GO:0005886">
    <property type="term" value="C:plasma membrane"/>
    <property type="evidence" value="ECO:0007669"/>
    <property type="project" value="UniProtKB-SubCell"/>
</dbReference>
<dbReference type="InterPro" id="IPR036771">
    <property type="entry name" value="ATPsynth_dsu/esu_N"/>
</dbReference>
<keyword evidence="3 9" id="KW-0813">Transport</keyword>
<keyword evidence="8 9" id="KW-0066">ATP synthesis</keyword>
<dbReference type="Pfam" id="PF00401">
    <property type="entry name" value="ATP-synt_DE"/>
    <property type="match status" value="1"/>
</dbReference>
<dbReference type="PANTHER" id="PTHR13822:SF10">
    <property type="entry name" value="ATP SYNTHASE EPSILON CHAIN, CHLOROPLASTIC"/>
    <property type="match status" value="1"/>
</dbReference>
<comment type="subunit">
    <text evidence="9 10">F-type ATPases have 2 components, CF(1) - the catalytic core - and CF(0) - the membrane proton channel. CF(1) has five subunits: alpha(3), beta(3), gamma(1), delta(1), epsilon(1). CF(0) has three main subunits: a, b and c.</text>
</comment>
<comment type="function">
    <text evidence="9">Produces ATP from ADP in the presence of a proton gradient across the membrane.</text>
</comment>
<reference evidence="13 14" key="1">
    <citation type="submission" date="2016-10" db="EMBL/GenBank/DDBJ databases">
        <authorList>
            <person name="de Groot N.N."/>
        </authorList>
    </citation>
    <scope>NUCLEOTIDE SEQUENCE [LARGE SCALE GENOMIC DNA]</scope>
    <source>
        <strain evidence="13 14">DSM 12992</strain>
    </source>
</reference>
<evidence type="ECO:0000256" key="10">
    <source>
        <dbReference type="RuleBase" id="RU003656"/>
    </source>
</evidence>
<accession>A0A1I1I9L5</accession>
<dbReference type="SUPFAM" id="SSF46604">
    <property type="entry name" value="Epsilon subunit of F1F0-ATP synthase C-terminal domain"/>
    <property type="match status" value="1"/>
</dbReference>
<evidence type="ECO:0000256" key="8">
    <source>
        <dbReference type="ARBA" id="ARBA00023310"/>
    </source>
</evidence>
<dbReference type="InterPro" id="IPR001469">
    <property type="entry name" value="ATP_synth_F1_dsu/esu"/>
</dbReference>
<keyword evidence="6 9" id="KW-0472">Membrane</keyword>
<dbReference type="EMBL" id="FOMG01000002">
    <property type="protein sequence ID" value="SFC32854.1"/>
    <property type="molecule type" value="Genomic_DNA"/>
</dbReference>
<dbReference type="Gene3D" id="2.60.15.10">
    <property type="entry name" value="F0F1 ATP synthase delta/epsilon subunit, N-terminal"/>
    <property type="match status" value="1"/>
</dbReference>
<comment type="subcellular location">
    <subcellularLocation>
        <location evidence="1 9">Cell membrane</location>
        <topology evidence="1 9">Peripheral membrane protein</topology>
    </subcellularLocation>
</comment>
<protein>
    <recommendedName>
        <fullName evidence="9">ATP synthase epsilon chain</fullName>
    </recommendedName>
    <alternativeName>
        <fullName evidence="9">ATP synthase F1 sector epsilon subunit</fullName>
    </alternativeName>
    <alternativeName>
        <fullName evidence="9">F-ATPase epsilon subunit</fullName>
    </alternativeName>
</protein>
<keyword evidence="14" id="KW-1185">Reference proteome</keyword>
<dbReference type="Proteomes" id="UP000199263">
    <property type="component" value="Unassembled WGS sequence"/>
</dbReference>
<evidence type="ECO:0000256" key="2">
    <source>
        <dbReference type="ARBA" id="ARBA00005712"/>
    </source>
</evidence>
<dbReference type="GO" id="GO:0046933">
    <property type="term" value="F:proton-transporting ATP synthase activity, rotational mechanism"/>
    <property type="evidence" value="ECO:0007669"/>
    <property type="project" value="UniProtKB-UniRule"/>
</dbReference>
<dbReference type="InterPro" id="IPR036794">
    <property type="entry name" value="ATP_F1_dsu/esu_C_sf"/>
</dbReference>
<dbReference type="CDD" id="cd12152">
    <property type="entry name" value="F1-ATPase_delta"/>
    <property type="match status" value="1"/>
</dbReference>
<evidence type="ECO:0000256" key="4">
    <source>
        <dbReference type="ARBA" id="ARBA00022475"/>
    </source>
</evidence>
<keyword evidence="9" id="KW-0375">Hydrogen ion transport</keyword>
<evidence type="ECO:0000259" key="11">
    <source>
        <dbReference type="Pfam" id="PF00401"/>
    </source>
</evidence>
<dbReference type="RefSeq" id="WP_090088482.1">
    <property type="nucleotide sequence ID" value="NZ_FOMG01000002.1"/>
</dbReference>
<organism evidence="13 14">
    <name type="scientific">Clostridium uliginosum</name>
    <dbReference type="NCBI Taxonomy" id="119641"/>
    <lineage>
        <taxon>Bacteria</taxon>
        <taxon>Bacillati</taxon>
        <taxon>Bacillota</taxon>
        <taxon>Clostridia</taxon>
        <taxon>Eubacteriales</taxon>
        <taxon>Clostridiaceae</taxon>
        <taxon>Clostridium</taxon>
    </lineage>
</organism>
<evidence type="ECO:0000313" key="13">
    <source>
        <dbReference type="EMBL" id="SFC32854.1"/>
    </source>
</evidence>
<evidence type="ECO:0000256" key="1">
    <source>
        <dbReference type="ARBA" id="ARBA00004202"/>
    </source>
</evidence>
<dbReference type="AlphaFoldDB" id="A0A1I1I9L5"/>
<dbReference type="InterPro" id="IPR020546">
    <property type="entry name" value="ATP_synth_F1_dsu/esu_N"/>
</dbReference>
<evidence type="ECO:0000259" key="12">
    <source>
        <dbReference type="Pfam" id="PF02823"/>
    </source>
</evidence>
<keyword evidence="7 9" id="KW-0139">CF(1)</keyword>
<dbReference type="NCBIfam" id="TIGR01216">
    <property type="entry name" value="ATP_synt_epsi"/>
    <property type="match status" value="1"/>
</dbReference>
<dbReference type="InterPro" id="IPR020547">
    <property type="entry name" value="ATP_synth_F1_esu_C"/>
</dbReference>